<dbReference type="Proteomes" id="UP000053989">
    <property type="component" value="Unassembled WGS sequence"/>
</dbReference>
<dbReference type="HOGENOM" id="CLU_1355371_0_0_1"/>
<protein>
    <submittedName>
        <fullName evidence="1">Uncharacterized protein</fullName>
    </submittedName>
</protein>
<dbReference type="EMBL" id="KN822072">
    <property type="protein sequence ID" value="KIM59545.1"/>
    <property type="molecule type" value="Genomic_DNA"/>
</dbReference>
<reference evidence="2" key="2">
    <citation type="submission" date="2015-01" db="EMBL/GenBank/DDBJ databases">
        <title>Evolutionary Origins and Diversification of the Mycorrhizal Mutualists.</title>
        <authorList>
            <consortium name="DOE Joint Genome Institute"/>
            <consortium name="Mycorrhizal Genomics Consortium"/>
            <person name="Kohler A."/>
            <person name="Kuo A."/>
            <person name="Nagy L.G."/>
            <person name="Floudas D."/>
            <person name="Copeland A."/>
            <person name="Barry K.W."/>
            <person name="Cichocki N."/>
            <person name="Veneault-Fourrey C."/>
            <person name="LaButti K."/>
            <person name="Lindquist E.A."/>
            <person name="Lipzen A."/>
            <person name="Lundell T."/>
            <person name="Morin E."/>
            <person name="Murat C."/>
            <person name="Riley R."/>
            <person name="Ohm R."/>
            <person name="Sun H."/>
            <person name="Tunlid A."/>
            <person name="Henrissat B."/>
            <person name="Grigoriev I.V."/>
            <person name="Hibbett D.S."/>
            <person name="Martin F."/>
        </authorList>
    </citation>
    <scope>NUCLEOTIDE SEQUENCE [LARGE SCALE GENOMIC DNA]</scope>
    <source>
        <strain evidence="2">Foug A</strain>
    </source>
</reference>
<keyword evidence="2" id="KW-1185">Reference proteome</keyword>
<evidence type="ECO:0000313" key="2">
    <source>
        <dbReference type="Proteomes" id="UP000053989"/>
    </source>
</evidence>
<gene>
    <name evidence="1" type="ORF">SCLCIDRAFT_995953</name>
</gene>
<proteinExistence type="predicted"/>
<dbReference type="InParanoid" id="A0A0C3DFQ6"/>
<dbReference type="AlphaFoldDB" id="A0A0C3DFQ6"/>
<sequence>MFIVPRKVRFWYIQQLDRPRQDWTSWFTRREANPGNLLFLRTTANRRLQALPSASSCASTFFSYGRLSMGPRSRWQPPTQAAFKAACSPRSYLGTFPSCAVSRVMVWSRGKSWAALITTALCIIPESGSSRYFEPAPSLSSERRRRQLLVIPIHVGELEKRRSVTVSVLCCVSPAMLDRDRCPDLLDVFFSFSVVSGECSRV</sequence>
<accession>A0A0C3DFQ6</accession>
<name>A0A0C3DFQ6_9AGAM</name>
<organism evidence="1 2">
    <name type="scientific">Scleroderma citrinum Foug A</name>
    <dbReference type="NCBI Taxonomy" id="1036808"/>
    <lineage>
        <taxon>Eukaryota</taxon>
        <taxon>Fungi</taxon>
        <taxon>Dikarya</taxon>
        <taxon>Basidiomycota</taxon>
        <taxon>Agaricomycotina</taxon>
        <taxon>Agaricomycetes</taxon>
        <taxon>Agaricomycetidae</taxon>
        <taxon>Boletales</taxon>
        <taxon>Sclerodermatineae</taxon>
        <taxon>Sclerodermataceae</taxon>
        <taxon>Scleroderma</taxon>
    </lineage>
</organism>
<reference evidence="1 2" key="1">
    <citation type="submission" date="2014-04" db="EMBL/GenBank/DDBJ databases">
        <authorList>
            <consortium name="DOE Joint Genome Institute"/>
            <person name="Kuo A."/>
            <person name="Kohler A."/>
            <person name="Nagy L.G."/>
            <person name="Floudas D."/>
            <person name="Copeland A."/>
            <person name="Barry K.W."/>
            <person name="Cichocki N."/>
            <person name="Veneault-Fourrey C."/>
            <person name="LaButti K."/>
            <person name="Lindquist E.A."/>
            <person name="Lipzen A."/>
            <person name="Lundell T."/>
            <person name="Morin E."/>
            <person name="Murat C."/>
            <person name="Sun H."/>
            <person name="Tunlid A."/>
            <person name="Henrissat B."/>
            <person name="Grigoriev I.V."/>
            <person name="Hibbett D.S."/>
            <person name="Martin F."/>
            <person name="Nordberg H.P."/>
            <person name="Cantor M.N."/>
            <person name="Hua S.X."/>
        </authorList>
    </citation>
    <scope>NUCLEOTIDE SEQUENCE [LARGE SCALE GENOMIC DNA]</scope>
    <source>
        <strain evidence="1 2">Foug A</strain>
    </source>
</reference>
<evidence type="ECO:0000313" key="1">
    <source>
        <dbReference type="EMBL" id="KIM59545.1"/>
    </source>
</evidence>